<organism evidence="1 2">
    <name type="scientific">Argiope bruennichi</name>
    <name type="common">Wasp spider</name>
    <name type="synonym">Aranea bruennichi</name>
    <dbReference type="NCBI Taxonomy" id="94029"/>
    <lineage>
        <taxon>Eukaryota</taxon>
        <taxon>Metazoa</taxon>
        <taxon>Ecdysozoa</taxon>
        <taxon>Arthropoda</taxon>
        <taxon>Chelicerata</taxon>
        <taxon>Arachnida</taxon>
        <taxon>Araneae</taxon>
        <taxon>Araneomorphae</taxon>
        <taxon>Entelegynae</taxon>
        <taxon>Araneoidea</taxon>
        <taxon>Araneidae</taxon>
        <taxon>Argiope</taxon>
    </lineage>
</organism>
<evidence type="ECO:0000313" key="2">
    <source>
        <dbReference type="Proteomes" id="UP000807504"/>
    </source>
</evidence>
<evidence type="ECO:0000313" key="1">
    <source>
        <dbReference type="EMBL" id="KAF8790129.1"/>
    </source>
</evidence>
<proteinExistence type="predicted"/>
<accession>A0A8T0FKQ6</accession>
<reference evidence="1" key="1">
    <citation type="journal article" date="2020" name="bioRxiv">
        <title>Chromosome-level reference genome of the European wasp spider Argiope bruennichi: a resource for studies on range expansion and evolutionary adaptation.</title>
        <authorList>
            <person name="Sheffer M.M."/>
            <person name="Hoppe A."/>
            <person name="Krehenwinkel H."/>
            <person name="Uhl G."/>
            <person name="Kuss A.W."/>
            <person name="Jensen L."/>
            <person name="Jensen C."/>
            <person name="Gillespie R.G."/>
            <person name="Hoff K.J."/>
            <person name="Prost S."/>
        </authorList>
    </citation>
    <scope>NUCLEOTIDE SEQUENCE</scope>
</reference>
<dbReference type="AlphaFoldDB" id="A0A8T0FKQ6"/>
<keyword evidence="2" id="KW-1185">Reference proteome</keyword>
<gene>
    <name evidence="1" type="ORF">HNY73_005198</name>
</gene>
<sequence>MVLQWRQSERKNRELRIDGGEIMVNAIELKTCYRQNDLKNIPMTVESGPFSIKGAQKIPDMDQVLY</sequence>
<reference evidence="1" key="2">
    <citation type="submission" date="2020-06" db="EMBL/GenBank/DDBJ databases">
        <authorList>
            <person name="Sheffer M."/>
        </authorList>
    </citation>
    <scope>NUCLEOTIDE SEQUENCE</scope>
</reference>
<name>A0A8T0FKQ6_ARGBR</name>
<dbReference type="EMBL" id="JABXBU010000011">
    <property type="protein sequence ID" value="KAF8790129.1"/>
    <property type="molecule type" value="Genomic_DNA"/>
</dbReference>
<dbReference type="Proteomes" id="UP000807504">
    <property type="component" value="Unassembled WGS sequence"/>
</dbReference>
<protein>
    <submittedName>
        <fullName evidence="1">Uncharacterized protein</fullName>
    </submittedName>
</protein>
<comment type="caution">
    <text evidence="1">The sequence shown here is derived from an EMBL/GenBank/DDBJ whole genome shotgun (WGS) entry which is preliminary data.</text>
</comment>